<dbReference type="OrthoDB" id="362685at2"/>
<keyword evidence="1" id="KW-0413">Isomerase</keyword>
<accession>S3L335</accession>
<dbReference type="SUPFAM" id="SSF54534">
    <property type="entry name" value="FKBP-like"/>
    <property type="match status" value="1"/>
</dbReference>
<sequence length="496" mass="56002">MKKEGHKPVLKTFLSVGSVIILVLAAISFIVIPAMLPGSQRQLPPVGSYRGTKIEYTTGSYFANAVDYYDREEREQLKKQNKSSNGGFSFNTFNQAFRDAVMMTAFTDEVKRSGYVAPASLVERSMLRLRYFQNENGEYSAKMYRDTPDSRKIEIQNETEKQLIFNRYSEDIAGIKVSDAEVQFVLNMNYPSRSFDAAFFSTNDYPKEEAAEFGKNHAELFKKYDLSVITVATEAEAKKVANRLQHNELVFSDAVSEYSTKQYSDENGVLNGRYHYQLKNIIKAEDKFKEITELAPGGISGAVETTTGWSVFTCTGASENADFSNQSVVDTVYNYMTVYEAGTIEEYFINIAKDFSAQAAVKDFYEAAEAFNAQTATVPAFPINYGNIQLLNSIQFGLVPQLTGAQSNEKFLTTAFSLSEKEISEPLVVERNIVVLRLKNVETEDTEADVMRMFYSQYYNNYAAQSNAYAVQSFFMASPHLKNNMLNVFFKYFMAS</sequence>
<dbReference type="InterPro" id="IPR050245">
    <property type="entry name" value="PrsA_foldase"/>
</dbReference>
<dbReference type="STRING" id="1125699.HMPREF9194_01527"/>
<reference evidence="4 5" key="1">
    <citation type="submission" date="2013-04" db="EMBL/GenBank/DDBJ databases">
        <title>The Genome Sequence of Treponema maltophilum ATCC 51939.</title>
        <authorList>
            <consortium name="The Broad Institute Genomics Platform"/>
            <person name="Earl A."/>
            <person name="Ward D."/>
            <person name="Feldgarden M."/>
            <person name="Gevers D."/>
            <person name="Leonetti C."/>
            <person name="Blanton J.M."/>
            <person name="Dewhirst F.E."/>
            <person name="Izard J."/>
            <person name="Walker B."/>
            <person name="Young S."/>
            <person name="Zeng Q."/>
            <person name="Gargeya S."/>
            <person name="Fitzgerald M."/>
            <person name="Haas B."/>
            <person name="Abouelleil A."/>
            <person name="Allen A.W."/>
            <person name="Alvarado L."/>
            <person name="Arachchi H.M."/>
            <person name="Berlin A.M."/>
            <person name="Chapman S.B."/>
            <person name="Gainer-Dewar J."/>
            <person name="Goldberg J."/>
            <person name="Griggs A."/>
            <person name="Gujja S."/>
            <person name="Hansen M."/>
            <person name="Howarth C."/>
            <person name="Imamovic A."/>
            <person name="Ireland A."/>
            <person name="Larimer J."/>
            <person name="McCowan C."/>
            <person name="Murphy C."/>
            <person name="Pearson M."/>
            <person name="Poon T.W."/>
            <person name="Priest M."/>
            <person name="Roberts A."/>
            <person name="Saif S."/>
            <person name="Shea T."/>
            <person name="Sisk P."/>
            <person name="Sykes S."/>
            <person name="Wortman J."/>
            <person name="Nusbaum C."/>
            <person name="Birren B."/>
        </authorList>
    </citation>
    <scope>NUCLEOTIDE SEQUENCE [LARGE SCALE GENOMIC DNA]</scope>
    <source>
        <strain evidence="4 5">ATCC 51939</strain>
    </source>
</reference>
<dbReference type="EMBL" id="ATFF01000006">
    <property type="protein sequence ID" value="EPF31184.1"/>
    <property type="molecule type" value="Genomic_DNA"/>
</dbReference>
<dbReference type="PANTHER" id="PTHR47245">
    <property type="entry name" value="PEPTIDYLPROLYL ISOMERASE"/>
    <property type="match status" value="1"/>
</dbReference>
<dbReference type="eggNOG" id="COG0760">
    <property type="taxonomic scope" value="Bacteria"/>
</dbReference>
<dbReference type="PATRIC" id="fig|1125699.3.peg.1539"/>
<gene>
    <name evidence="4" type="ORF">HMPREF9194_01527</name>
</gene>
<protein>
    <recommendedName>
        <fullName evidence="3">PpiC domain-containing protein</fullName>
    </recommendedName>
</protein>
<organism evidence="4 5">
    <name type="scientific">Treponema maltophilum ATCC 51939</name>
    <dbReference type="NCBI Taxonomy" id="1125699"/>
    <lineage>
        <taxon>Bacteria</taxon>
        <taxon>Pseudomonadati</taxon>
        <taxon>Spirochaetota</taxon>
        <taxon>Spirochaetia</taxon>
        <taxon>Spirochaetales</taxon>
        <taxon>Treponemataceae</taxon>
        <taxon>Treponema</taxon>
    </lineage>
</organism>
<evidence type="ECO:0000256" key="1">
    <source>
        <dbReference type="PROSITE-ProRule" id="PRU00278"/>
    </source>
</evidence>
<comment type="caution">
    <text evidence="4">The sequence shown here is derived from an EMBL/GenBank/DDBJ whole genome shotgun (WGS) entry which is preliminary data.</text>
</comment>
<dbReference type="Proteomes" id="UP000014541">
    <property type="component" value="Unassembled WGS sequence"/>
</dbReference>
<name>S3L335_TREMA</name>
<evidence type="ECO:0000313" key="5">
    <source>
        <dbReference type="Proteomes" id="UP000014541"/>
    </source>
</evidence>
<feature type="domain" description="PpiC" evidence="3">
    <location>
        <begin position="221"/>
        <end position="316"/>
    </location>
</feature>
<keyword evidence="2" id="KW-1133">Transmembrane helix</keyword>
<dbReference type="Pfam" id="PF00639">
    <property type="entry name" value="Rotamase"/>
    <property type="match status" value="1"/>
</dbReference>
<evidence type="ECO:0000256" key="2">
    <source>
        <dbReference type="SAM" id="Phobius"/>
    </source>
</evidence>
<dbReference type="HOGENOM" id="CLU_038047_0_0_12"/>
<dbReference type="InterPro" id="IPR000297">
    <property type="entry name" value="PPIase_PpiC"/>
</dbReference>
<dbReference type="GO" id="GO:0003755">
    <property type="term" value="F:peptidyl-prolyl cis-trans isomerase activity"/>
    <property type="evidence" value="ECO:0007669"/>
    <property type="project" value="UniProtKB-KW"/>
</dbReference>
<proteinExistence type="predicted"/>
<dbReference type="AlphaFoldDB" id="S3L335"/>
<evidence type="ECO:0000259" key="3">
    <source>
        <dbReference type="PROSITE" id="PS50198"/>
    </source>
</evidence>
<dbReference type="RefSeq" id="WP_016525795.1">
    <property type="nucleotide sequence ID" value="NZ_KE332518.1"/>
</dbReference>
<evidence type="ECO:0000313" key="4">
    <source>
        <dbReference type="EMBL" id="EPF31184.1"/>
    </source>
</evidence>
<dbReference type="PANTHER" id="PTHR47245:SF2">
    <property type="entry name" value="PEPTIDYL-PROLYL CIS-TRANS ISOMERASE HP_0175-RELATED"/>
    <property type="match status" value="1"/>
</dbReference>
<keyword evidence="2" id="KW-0812">Transmembrane</keyword>
<keyword evidence="1" id="KW-0697">Rotamase</keyword>
<dbReference type="Gene3D" id="3.10.50.40">
    <property type="match status" value="1"/>
</dbReference>
<keyword evidence="2" id="KW-0472">Membrane</keyword>
<feature type="transmembrane region" description="Helical" evidence="2">
    <location>
        <begin position="12"/>
        <end position="36"/>
    </location>
</feature>
<keyword evidence="5" id="KW-1185">Reference proteome</keyword>
<dbReference type="InterPro" id="IPR046357">
    <property type="entry name" value="PPIase_dom_sf"/>
</dbReference>
<dbReference type="PROSITE" id="PS50198">
    <property type="entry name" value="PPIC_PPIASE_2"/>
    <property type="match status" value="1"/>
</dbReference>